<sequence length="222" mass="23514">MQRLQTVLQDCAALAPSAAGPCSIYTWCCRPCRTSTQHCRATQDSLSVLQHHAASAARLCRSRTWCCRDGQHLQPELQGHAGLACNAGGPANRGHMMSAPGAVSHAGPADRTAGPCRTHSRCRGAGQNLHPSLQDPHHHCRTCTHHCRIRTVTAGPLNTYTRCRGHAGPANRVAEPCQAHTWRCHSCSVPDSPQCHGAAQDPAPGRTGAHGHGPAPRSASPA</sequence>
<organism evidence="2">
    <name type="scientific">Columba livia</name>
    <name type="common">Rock dove</name>
    <dbReference type="NCBI Taxonomy" id="8932"/>
    <lineage>
        <taxon>Eukaryota</taxon>
        <taxon>Metazoa</taxon>
        <taxon>Chordata</taxon>
        <taxon>Craniata</taxon>
        <taxon>Vertebrata</taxon>
        <taxon>Euteleostomi</taxon>
        <taxon>Archelosauria</taxon>
        <taxon>Archosauria</taxon>
        <taxon>Dinosauria</taxon>
        <taxon>Saurischia</taxon>
        <taxon>Theropoda</taxon>
        <taxon>Coelurosauria</taxon>
        <taxon>Aves</taxon>
        <taxon>Neognathae</taxon>
        <taxon>Neoaves</taxon>
        <taxon>Columbimorphae</taxon>
        <taxon>Columbiformes</taxon>
        <taxon>Columbidae</taxon>
        <taxon>Columba</taxon>
    </lineage>
</organism>
<name>R7VUR0_COLLI</name>
<dbReference type="AlphaFoldDB" id="R7VUR0"/>
<protein>
    <submittedName>
        <fullName evidence="2">Uncharacterized protein</fullName>
    </submittedName>
</protein>
<evidence type="ECO:0000256" key="1">
    <source>
        <dbReference type="SAM" id="MobiDB-lite"/>
    </source>
</evidence>
<gene>
    <name evidence="2" type="ORF">A306_02239</name>
</gene>
<feature type="region of interest" description="Disordered" evidence="1">
    <location>
        <begin position="195"/>
        <end position="222"/>
    </location>
</feature>
<evidence type="ECO:0000313" key="2">
    <source>
        <dbReference type="EMBL" id="EMC88863.1"/>
    </source>
</evidence>
<accession>R7VUR0</accession>
<proteinExistence type="predicted"/>
<reference evidence="2" key="1">
    <citation type="journal article" date="2013" name="Science">
        <title>Genomic diversity and evolution of the head crest in the rock pigeon.</title>
        <authorList>
            <person name="Shapiro M.D."/>
            <person name="Kronenberg Z."/>
            <person name="Li C."/>
            <person name="Domyan E.T."/>
            <person name="Pan H."/>
            <person name="Campbell M."/>
            <person name="Tan H."/>
            <person name="Huff C.D."/>
            <person name="Hu H."/>
            <person name="Vickrey A.I."/>
            <person name="Nielsen S.C."/>
            <person name="Stringham S.A."/>
            <person name="Hu H."/>
            <person name="Willerslev E."/>
            <person name="Gilbert M.T."/>
            <person name="Yandell M."/>
            <person name="Zhang G."/>
            <person name="Wang J."/>
        </authorList>
    </citation>
    <scope>NUCLEOTIDE SEQUENCE [LARGE SCALE GENOMIC DNA]</scope>
    <source>
        <tissue evidence="2">Blood</tissue>
    </source>
</reference>
<dbReference type="EMBL" id="KB376581">
    <property type="protein sequence ID" value="EMC88863.1"/>
    <property type="molecule type" value="Genomic_DNA"/>
</dbReference>